<dbReference type="Proteomes" id="UP000048948">
    <property type="component" value="Unassembled WGS sequence"/>
</dbReference>
<evidence type="ECO:0000313" key="9">
    <source>
        <dbReference type="Proteomes" id="UP000671119"/>
    </source>
</evidence>
<evidence type="ECO:0000313" key="8">
    <source>
        <dbReference type="Proteomes" id="UP000048948"/>
    </source>
</evidence>
<dbReference type="Proteomes" id="UP000671119">
    <property type="component" value="Unassembled WGS sequence"/>
</dbReference>
<protein>
    <submittedName>
        <fullName evidence="2 5">Elongation factor Tu</fullName>
    </submittedName>
</protein>
<organism evidence="2 6">
    <name type="scientific">Mycobacterium tuberculosis</name>
    <dbReference type="NCBI Taxonomy" id="1773"/>
    <lineage>
        <taxon>Bacteria</taxon>
        <taxon>Bacillati</taxon>
        <taxon>Actinomycetota</taxon>
        <taxon>Actinomycetes</taxon>
        <taxon>Mycobacteriales</taxon>
        <taxon>Mycobacteriaceae</taxon>
        <taxon>Mycobacterium</taxon>
        <taxon>Mycobacterium tuberculosis complex</taxon>
    </lineage>
</organism>
<dbReference type="EMBL" id="CNGE01000392">
    <property type="protein sequence ID" value="CKS65384.1"/>
    <property type="molecule type" value="Genomic_DNA"/>
</dbReference>
<dbReference type="EMBL" id="CHKL01000052">
    <property type="protein sequence ID" value="COV83573.1"/>
    <property type="molecule type" value="Genomic_DNA"/>
</dbReference>
<sequence>MFRMTVQDVFFIRNRGLVATGRVEHGELRVGDEVRINEGSAVRVDAIEAFRKKRDTAKAGDNVGLLFHRLDKGELAPGDVITSAGVFLA</sequence>
<evidence type="ECO:0000313" key="3">
    <source>
        <dbReference type="EMBL" id="CKS65384.1"/>
    </source>
</evidence>
<dbReference type="SUPFAM" id="SSF50447">
    <property type="entry name" value="Translation proteins"/>
    <property type="match status" value="1"/>
</dbReference>
<dbReference type="InterPro" id="IPR050055">
    <property type="entry name" value="EF-Tu_GTPase"/>
</dbReference>
<feature type="domain" description="Translation elongation factor EFTu-like" evidence="1">
    <location>
        <begin position="16"/>
        <end position="82"/>
    </location>
</feature>
<evidence type="ECO:0000313" key="2">
    <source>
        <dbReference type="EMBL" id="CFE41106.1"/>
    </source>
</evidence>
<name>A0A0E8VKS5_MYCTX</name>
<dbReference type="Proteomes" id="UP000048289">
    <property type="component" value="Unassembled WGS sequence"/>
</dbReference>
<evidence type="ECO:0000313" key="4">
    <source>
        <dbReference type="EMBL" id="COV83573.1"/>
    </source>
</evidence>
<dbReference type="Gene3D" id="2.40.30.10">
    <property type="entry name" value="Translation factors"/>
    <property type="match status" value="1"/>
</dbReference>
<dbReference type="AlphaFoldDB" id="A0A0E8VKS5"/>
<reference evidence="5 9" key="2">
    <citation type="submission" date="2021-03" db="EMBL/GenBank/DDBJ databases">
        <title>Whole Genome Sequencing of Mycobacterium tuberculosis clinical isolates from Arunachal Pradesh, India.</title>
        <authorList>
            <person name="Singh S."/>
            <person name="Mudliar S.R."/>
            <person name="Kulsum U."/>
            <person name="Rufai S.B."/>
            <person name="Singh P.K."/>
            <person name="Umpo M."/>
            <person name="Nyori M."/>
        </authorList>
    </citation>
    <scope>NUCLEOTIDE SEQUENCE [LARGE SCALE GENOMIC DNA]</scope>
    <source>
        <strain evidence="5 9">OMICS/BPL/0142/20/SP</strain>
    </source>
</reference>
<dbReference type="GO" id="GO:0003746">
    <property type="term" value="F:translation elongation factor activity"/>
    <property type="evidence" value="ECO:0007669"/>
    <property type="project" value="UniProtKB-KW"/>
</dbReference>
<dbReference type="PANTHER" id="PTHR43721:SF22">
    <property type="entry name" value="ELONGATION FACTOR TU, MITOCHONDRIAL"/>
    <property type="match status" value="1"/>
</dbReference>
<evidence type="ECO:0000313" key="5">
    <source>
        <dbReference type="EMBL" id="MBP0684382.1"/>
    </source>
</evidence>
<keyword evidence="2" id="KW-0648">Protein biosynthesis</keyword>
<gene>
    <name evidence="2" type="primary">tuf</name>
    <name evidence="3" type="synonym">tuf_2</name>
    <name evidence="2" type="ORF">ERS007681_02765</name>
    <name evidence="4" type="ORF">ERS007741_00763</name>
    <name evidence="3" type="ORF">ERS027646_02237</name>
    <name evidence="5" type="ORF">J8J21_14925</name>
</gene>
<dbReference type="InterPro" id="IPR004161">
    <property type="entry name" value="EFTu-like_2"/>
</dbReference>
<dbReference type="RefSeq" id="WP_003901305.1">
    <property type="nucleotide sequence ID" value="NZ_AP018033.1"/>
</dbReference>
<reference evidence="6 7" key="1">
    <citation type="submission" date="2015-03" db="EMBL/GenBank/DDBJ databases">
        <authorList>
            <consortium name="Pathogen Informatics"/>
        </authorList>
    </citation>
    <scope>NUCLEOTIDE SEQUENCE [LARGE SCALE GENOMIC DNA]</scope>
    <source>
        <strain evidence="3 8">Bir 172</strain>
        <strain evidence="2 6">G09901357</strain>
        <strain evidence="4 7">P00601463</strain>
    </source>
</reference>
<proteinExistence type="predicted"/>
<dbReference type="Proteomes" id="UP000048600">
    <property type="component" value="Unassembled WGS sequence"/>
</dbReference>
<dbReference type="GO" id="GO:0005525">
    <property type="term" value="F:GTP binding"/>
    <property type="evidence" value="ECO:0007669"/>
    <property type="project" value="InterPro"/>
</dbReference>
<dbReference type="PANTHER" id="PTHR43721">
    <property type="entry name" value="ELONGATION FACTOR TU-RELATED"/>
    <property type="match status" value="1"/>
</dbReference>
<dbReference type="InterPro" id="IPR009000">
    <property type="entry name" value="Transl_B-barrel_sf"/>
</dbReference>
<keyword evidence="2" id="KW-0251">Elongation factor</keyword>
<dbReference type="EMBL" id="CFOE01000398">
    <property type="protein sequence ID" value="CFE41106.1"/>
    <property type="molecule type" value="Genomic_DNA"/>
</dbReference>
<dbReference type="SMR" id="A0A0E8VKS5"/>
<accession>A0A0E8VKS5</accession>
<evidence type="ECO:0000259" key="1">
    <source>
        <dbReference type="Pfam" id="PF03144"/>
    </source>
</evidence>
<evidence type="ECO:0000313" key="6">
    <source>
        <dbReference type="Proteomes" id="UP000048289"/>
    </source>
</evidence>
<dbReference type="Pfam" id="PF03144">
    <property type="entry name" value="GTP_EFTU_D2"/>
    <property type="match status" value="1"/>
</dbReference>
<dbReference type="EMBL" id="JAGIZI010000024">
    <property type="protein sequence ID" value="MBP0684382.1"/>
    <property type="molecule type" value="Genomic_DNA"/>
</dbReference>
<evidence type="ECO:0000313" key="7">
    <source>
        <dbReference type="Proteomes" id="UP000048600"/>
    </source>
</evidence>